<sequence>MRILLAAVLGLGVAAAAGRAPADCAVKPTVVLVHGAWAGTSSWSGEVERLQNQHYVARAVPNPLRGLTGDAASVAAFLKTVKGPIVLVGHSYGGSVITNAAAGNANVKALVYVDAAMPAIGETTAQLSGKGSALGAAPATLYDRVGDDLYLKREPFLRSFGPDVAAPAAEVLWATQRPAASAAFTTKSAAQAWKTIPSWSVIGADDRIITPESQEAMAHRARAAVLSVPGGSHLTLITHPDPVTDQILVAAHAACGAR</sequence>
<feature type="signal peptide" evidence="1">
    <location>
        <begin position="1"/>
        <end position="22"/>
    </location>
</feature>
<dbReference type="GO" id="GO:0016787">
    <property type="term" value="F:hydrolase activity"/>
    <property type="evidence" value="ECO:0007669"/>
    <property type="project" value="UniProtKB-KW"/>
</dbReference>
<feature type="domain" description="AB hydrolase-1" evidence="2">
    <location>
        <begin position="30"/>
        <end position="245"/>
    </location>
</feature>
<feature type="chain" id="PRO_5046574046" evidence="1">
    <location>
        <begin position="23"/>
        <end position="258"/>
    </location>
</feature>
<protein>
    <submittedName>
        <fullName evidence="3">Alpha/beta hydrolase</fullName>
    </submittedName>
</protein>
<dbReference type="Pfam" id="PF12697">
    <property type="entry name" value="Abhydrolase_6"/>
    <property type="match status" value="1"/>
</dbReference>
<dbReference type="RefSeq" id="WP_344611328.1">
    <property type="nucleotide sequence ID" value="NZ_BAAARV010000012.1"/>
</dbReference>
<dbReference type="InterPro" id="IPR052897">
    <property type="entry name" value="Sec-Metab_Biosynth_Hydrolase"/>
</dbReference>
<name>A0ABP5SKZ0_9ACTN</name>
<comment type="caution">
    <text evidence="3">The sequence shown here is derived from an EMBL/GenBank/DDBJ whole genome shotgun (WGS) entry which is preliminary data.</text>
</comment>
<evidence type="ECO:0000259" key="2">
    <source>
        <dbReference type="Pfam" id="PF12697"/>
    </source>
</evidence>
<dbReference type="PANTHER" id="PTHR37017">
    <property type="entry name" value="AB HYDROLASE-1 DOMAIN-CONTAINING PROTEIN-RELATED"/>
    <property type="match status" value="1"/>
</dbReference>
<keyword evidence="1" id="KW-0732">Signal</keyword>
<accession>A0ABP5SKZ0</accession>
<dbReference type="InterPro" id="IPR029058">
    <property type="entry name" value="AB_hydrolase_fold"/>
</dbReference>
<organism evidence="3 4">
    <name type="scientific">Dactylosporangium salmoneum</name>
    <dbReference type="NCBI Taxonomy" id="53361"/>
    <lineage>
        <taxon>Bacteria</taxon>
        <taxon>Bacillati</taxon>
        <taxon>Actinomycetota</taxon>
        <taxon>Actinomycetes</taxon>
        <taxon>Micromonosporales</taxon>
        <taxon>Micromonosporaceae</taxon>
        <taxon>Dactylosporangium</taxon>
    </lineage>
</organism>
<dbReference type="InterPro" id="IPR000073">
    <property type="entry name" value="AB_hydrolase_1"/>
</dbReference>
<evidence type="ECO:0000313" key="3">
    <source>
        <dbReference type="EMBL" id="GAA2333747.1"/>
    </source>
</evidence>
<keyword evidence="4" id="KW-1185">Reference proteome</keyword>
<dbReference type="Gene3D" id="3.40.50.1820">
    <property type="entry name" value="alpha/beta hydrolase"/>
    <property type="match status" value="1"/>
</dbReference>
<evidence type="ECO:0000313" key="4">
    <source>
        <dbReference type="Proteomes" id="UP001501444"/>
    </source>
</evidence>
<gene>
    <name evidence="3" type="ORF">GCM10010170_013120</name>
</gene>
<dbReference type="PANTHER" id="PTHR37017:SF11">
    <property type="entry name" value="ESTERASE_LIPASE_THIOESTERASE DOMAIN-CONTAINING PROTEIN"/>
    <property type="match status" value="1"/>
</dbReference>
<dbReference type="SUPFAM" id="SSF53474">
    <property type="entry name" value="alpha/beta-Hydrolases"/>
    <property type="match status" value="1"/>
</dbReference>
<dbReference type="Proteomes" id="UP001501444">
    <property type="component" value="Unassembled WGS sequence"/>
</dbReference>
<proteinExistence type="predicted"/>
<dbReference type="EMBL" id="BAAARV010000012">
    <property type="protein sequence ID" value="GAA2333747.1"/>
    <property type="molecule type" value="Genomic_DNA"/>
</dbReference>
<keyword evidence="3" id="KW-0378">Hydrolase</keyword>
<reference evidence="4" key="1">
    <citation type="journal article" date="2019" name="Int. J. Syst. Evol. Microbiol.">
        <title>The Global Catalogue of Microorganisms (GCM) 10K type strain sequencing project: providing services to taxonomists for standard genome sequencing and annotation.</title>
        <authorList>
            <consortium name="The Broad Institute Genomics Platform"/>
            <consortium name="The Broad Institute Genome Sequencing Center for Infectious Disease"/>
            <person name="Wu L."/>
            <person name="Ma J."/>
        </authorList>
    </citation>
    <scope>NUCLEOTIDE SEQUENCE [LARGE SCALE GENOMIC DNA]</scope>
    <source>
        <strain evidence="4">JCM 3272</strain>
    </source>
</reference>
<evidence type="ECO:0000256" key="1">
    <source>
        <dbReference type="SAM" id="SignalP"/>
    </source>
</evidence>